<evidence type="ECO:0000259" key="2">
    <source>
        <dbReference type="Pfam" id="PF16042"/>
    </source>
</evidence>
<organism evidence="3 4">
    <name type="scientific">Eumeta variegata</name>
    <name type="common">Bagworm moth</name>
    <name type="synonym">Eumeta japonica</name>
    <dbReference type="NCBI Taxonomy" id="151549"/>
    <lineage>
        <taxon>Eukaryota</taxon>
        <taxon>Metazoa</taxon>
        <taxon>Ecdysozoa</taxon>
        <taxon>Arthropoda</taxon>
        <taxon>Hexapoda</taxon>
        <taxon>Insecta</taxon>
        <taxon>Pterygota</taxon>
        <taxon>Neoptera</taxon>
        <taxon>Endopterygota</taxon>
        <taxon>Lepidoptera</taxon>
        <taxon>Glossata</taxon>
        <taxon>Ditrysia</taxon>
        <taxon>Tineoidea</taxon>
        <taxon>Psychidae</taxon>
        <taxon>Oiketicinae</taxon>
        <taxon>Eumeta</taxon>
    </lineage>
</organism>
<dbReference type="AlphaFoldDB" id="A0A4C1SH89"/>
<reference evidence="3 4" key="1">
    <citation type="journal article" date="2019" name="Commun. Biol.">
        <title>The bagworm genome reveals a unique fibroin gene that provides high tensile strength.</title>
        <authorList>
            <person name="Kono N."/>
            <person name="Nakamura H."/>
            <person name="Ohtoshi R."/>
            <person name="Tomita M."/>
            <person name="Numata K."/>
            <person name="Arakawa K."/>
        </authorList>
    </citation>
    <scope>NUCLEOTIDE SEQUENCE [LARGE SCALE GENOMIC DNA]</scope>
</reference>
<keyword evidence="4" id="KW-1185">Reference proteome</keyword>
<comment type="caution">
    <text evidence="3">The sequence shown here is derived from an EMBL/GenBank/DDBJ whole genome shotgun (WGS) entry which is preliminary data.</text>
</comment>
<feature type="compositionally biased region" description="Polar residues" evidence="1">
    <location>
        <begin position="1"/>
        <end position="13"/>
    </location>
</feature>
<evidence type="ECO:0000256" key="1">
    <source>
        <dbReference type="SAM" id="MobiDB-lite"/>
    </source>
</evidence>
<evidence type="ECO:0000313" key="3">
    <source>
        <dbReference type="EMBL" id="GBP00490.1"/>
    </source>
</evidence>
<dbReference type="Proteomes" id="UP000299102">
    <property type="component" value="Unassembled WGS sequence"/>
</dbReference>
<feature type="domain" description="DUF4794" evidence="2">
    <location>
        <begin position="15"/>
        <end position="80"/>
    </location>
</feature>
<proteinExistence type="predicted"/>
<protein>
    <recommendedName>
        <fullName evidence="2">DUF4794 domain-containing protein</fullName>
    </recommendedName>
</protein>
<dbReference type="Pfam" id="PF16042">
    <property type="entry name" value="DUF4794"/>
    <property type="match status" value="1"/>
</dbReference>
<name>A0A4C1SH89_EUMVA</name>
<dbReference type="EMBL" id="BGZK01003363">
    <property type="protein sequence ID" value="GBP00490.1"/>
    <property type="molecule type" value="Genomic_DNA"/>
</dbReference>
<accession>A0A4C1SH89</accession>
<dbReference type="OrthoDB" id="6750008at2759"/>
<sequence>MQSNKKLTANQKQEPYPPAGVTPEIPFDLPTEIGAPLPDLDQTYIPPKLSPGNSYLPPAQEPETTYGLPKDKPDDTYGPPFITEIDNIAPNRNERNKYATEDSYADELYLLKTTLKPNWNQK</sequence>
<dbReference type="InterPro" id="IPR032011">
    <property type="entry name" value="DUF4794"/>
</dbReference>
<gene>
    <name evidence="3" type="ORF">EVAR_68346_1</name>
</gene>
<feature type="region of interest" description="Disordered" evidence="1">
    <location>
        <begin position="1"/>
        <end position="85"/>
    </location>
</feature>
<evidence type="ECO:0000313" key="4">
    <source>
        <dbReference type="Proteomes" id="UP000299102"/>
    </source>
</evidence>